<gene>
    <name evidence="1" type="ORF">Glove_293g2</name>
</gene>
<protein>
    <submittedName>
        <fullName evidence="1">Uncharacterized protein</fullName>
    </submittedName>
</protein>
<dbReference type="EMBL" id="PQFF01000267">
    <property type="protein sequence ID" value="RHZ68818.1"/>
    <property type="molecule type" value="Genomic_DNA"/>
</dbReference>
<keyword evidence="2" id="KW-1185">Reference proteome</keyword>
<name>A0A397I3L6_9GLOM</name>
<sequence>MTNFDKFLTNKDNICEISEEEAKEEAIVFEYDDDSFLATYQTIENSNKNDINYELNNKIDIEAIYATNKKTIEELPDSLDSEENYIIQQEAKGKLTACCIKDYEDGTFQKCGSKKRLQKLSQLVGIWKLDKEIVDSVEQDFSCLGERLLSAFLTYSRKVRSNSMHWANQIGEMCKLAFNNIIRPRYICIQCYEQQGGHVTIKCGKGRQIPDCNENGLHNNDTSVSLDLMSKWLNYVR</sequence>
<reference evidence="1 2" key="1">
    <citation type="submission" date="2018-08" db="EMBL/GenBank/DDBJ databases">
        <title>Genome and evolution of the arbuscular mycorrhizal fungus Diversispora epigaea (formerly Glomus versiforme) and its bacterial endosymbionts.</title>
        <authorList>
            <person name="Sun X."/>
            <person name="Fei Z."/>
            <person name="Harrison M."/>
        </authorList>
    </citation>
    <scope>NUCLEOTIDE SEQUENCE [LARGE SCALE GENOMIC DNA]</scope>
    <source>
        <strain evidence="1 2">IT104</strain>
    </source>
</reference>
<proteinExistence type="predicted"/>
<evidence type="ECO:0000313" key="2">
    <source>
        <dbReference type="Proteomes" id="UP000266861"/>
    </source>
</evidence>
<dbReference type="Proteomes" id="UP000266861">
    <property type="component" value="Unassembled WGS sequence"/>
</dbReference>
<comment type="caution">
    <text evidence="1">The sequence shown here is derived from an EMBL/GenBank/DDBJ whole genome shotgun (WGS) entry which is preliminary data.</text>
</comment>
<dbReference type="AlphaFoldDB" id="A0A397I3L6"/>
<organism evidence="1 2">
    <name type="scientific">Diversispora epigaea</name>
    <dbReference type="NCBI Taxonomy" id="1348612"/>
    <lineage>
        <taxon>Eukaryota</taxon>
        <taxon>Fungi</taxon>
        <taxon>Fungi incertae sedis</taxon>
        <taxon>Mucoromycota</taxon>
        <taxon>Glomeromycotina</taxon>
        <taxon>Glomeromycetes</taxon>
        <taxon>Diversisporales</taxon>
        <taxon>Diversisporaceae</taxon>
        <taxon>Diversispora</taxon>
    </lineage>
</organism>
<accession>A0A397I3L6</accession>
<evidence type="ECO:0000313" key="1">
    <source>
        <dbReference type="EMBL" id="RHZ68818.1"/>
    </source>
</evidence>
<dbReference type="OrthoDB" id="2449586at2759"/>